<keyword evidence="3" id="KW-0732">Signal</keyword>
<feature type="compositionally biased region" description="Basic residues" evidence="1">
    <location>
        <begin position="301"/>
        <end position="313"/>
    </location>
</feature>
<evidence type="ECO:0000256" key="1">
    <source>
        <dbReference type="SAM" id="MobiDB-lite"/>
    </source>
</evidence>
<evidence type="ECO:0000313" key="5">
    <source>
        <dbReference type="Proteomes" id="UP001174934"/>
    </source>
</evidence>
<keyword evidence="2" id="KW-0472">Membrane</keyword>
<proteinExistence type="predicted"/>
<reference evidence="4" key="1">
    <citation type="submission" date="2023-06" db="EMBL/GenBank/DDBJ databases">
        <title>Genome-scale phylogeny and comparative genomics of the fungal order Sordariales.</title>
        <authorList>
            <consortium name="Lawrence Berkeley National Laboratory"/>
            <person name="Hensen N."/>
            <person name="Bonometti L."/>
            <person name="Westerberg I."/>
            <person name="Brannstrom I.O."/>
            <person name="Guillou S."/>
            <person name="Cros-Aarteil S."/>
            <person name="Calhoun S."/>
            <person name="Haridas S."/>
            <person name="Kuo A."/>
            <person name="Mondo S."/>
            <person name="Pangilinan J."/>
            <person name="Riley R."/>
            <person name="LaButti K."/>
            <person name="Andreopoulos B."/>
            <person name="Lipzen A."/>
            <person name="Chen C."/>
            <person name="Yanf M."/>
            <person name="Daum C."/>
            <person name="Ng V."/>
            <person name="Clum A."/>
            <person name="Steindorff A."/>
            <person name="Ohm R."/>
            <person name="Martin F."/>
            <person name="Silar P."/>
            <person name="Natvig D."/>
            <person name="Lalanne C."/>
            <person name="Gautier V."/>
            <person name="Ament-velasquez S.L."/>
            <person name="Kruys A."/>
            <person name="Hutchinson M.I."/>
            <person name="Powell A.J."/>
            <person name="Barry K."/>
            <person name="Miller A.N."/>
            <person name="Grigoriev I.V."/>
            <person name="Debuchy R."/>
            <person name="Gladieux P."/>
            <person name="Thoren M.H."/>
            <person name="Johannesson H."/>
        </authorList>
    </citation>
    <scope>NUCLEOTIDE SEQUENCE</scope>
    <source>
        <strain evidence="4">SMH3391-2</strain>
    </source>
</reference>
<feature type="transmembrane region" description="Helical" evidence="2">
    <location>
        <begin position="260"/>
        <end position="279"/>
    </location>
</feature>
<comment type="caution">
    <text evidence="4">The sequence shown here is derived from an EMBL/GenBank/DDBJ whole genome shotgun (WGS) entry which is preliminary data.</text>
</comment>
<evidence type="ECO:0000313" key="4">
    <source>
        <dbReference type="EMBL" id="KAK0630068.1"/>
    </source>
</evidence>
<keyword evidence="2" id="KW-0812">Transmembrane</keyword>
<dbReference type="Pfam" id="PF14610">
    <property type="entry name" value="Psg1"/>
    <property type="match status" value="1"/>
</dbReference>
<evidence type="ECO:0000256" key="2">
    <source>
        <dbReference type="SAM" id="Phobius"/>
    </source>
</evidence>
<organism evidence="4 5">
    <name type="scientific">Bombardia bombarda</name>
    <dbReference type="NCBI Taxonomy" id="252184"/>
    <lineage>
        <taxon>Eukaryota</taxon>
        <taxon>Fungi</taxon>
        <taxon>Dikarya</taxon>
        <taxon>Ascomycota</taxon>
        <taxon>Pezizomycotina</taxon>
        <taxon>Sordariomycetes</taxon>
        <taxon>Sordariomycetidae</taxon>
        <taxon>Sordariales</taxon>
        <taxon>Lasiosphaeriaceae</taxon>
        <taxon>Bombardia</taxon>
    </lineage>
</organism>
<dbReference type="InterPro" id="IPR028000">
    <property type="entry name" value="Pma1"/>
</dbReference>
<dbReference type="AlphaFoldDB" id="A0AA40CAC1"/>
<feature type="compositionally biased region" description="Basic and acidic residues" evidence="1">
    <location>
        <begin position="314"/>
        <end position="351"/>
    </location>
</feature>
<protein>
    <submittedName>
        <fullName evidence="4">Uncharacterized protein</fullName>
    </submittedName>
</protein>
<dbReference type="EMBL" id="JAULSR010000002">
    <property type="protein sequence ID" value="KAK0630068.1"/>
    <property type="molecule type" value="Genomic_DNA"/>
</dbReference>
<name>A0AA40CAC1_9PEZI</name>
<feature type="chain" id="PRO_5041359748" evidence="3">
    <location>
        <begin position="30"/>
        <end position="357"/>
    </location>
</feature>
<accession>A0AA40CAC1</accession>
<keyword evidence="5" id="KW-1185">Reference proteome</keyword>
<dbReference type="Proteomes" id="UP001174934">
    <property type="component" value="Unassembled WGS sequence"/>
</dbReference>
<feature type="signal peptide" evidence="3">
    <location>
        <begin position="1"/>
        <end position="29"/>
    </location>
</feature>
<gene>
    <name evidence="4" type="ORF">B0T17DRAFT_527441</name>
</gene>
<keyword evidence="2" id="KW-1133">Transmembrane helix</keyword>
<sequence>MFASKSGLPGMAAAAATWLLLLGTATASGQLLVDSKATPAHPTDVWVSVNDQGHPATVTPALTIVDGTPTIASGAPYEVTGTVFTKTKQASVTIATGVTPQIAHNDKGEGAFALCNNKNGTARPFCLPADTAPLYPEDFYYITWDPTFFTNNTAIPVNTTSLKIIGFYTNGTANTTTSEAFSSPPLPIKNGFYPWPVMNDIIMSQDPSLPAVNITLKLVPVPVNASDPLPPQSDWIVGPTHKVMWRPRVPRHRSGAPDDHALYIGLPTFFGVMLLLVLGTTCWNRRARRVTIGNIMSRSRHAGYSRLSKRRREKLLGKDRPRRDSGQDIGLMDHQEHHQHDEDHLVEEGWRHGTGRR</sequence>
<evidence type="ECO:0000256" key="3">
    <source>
        <dbReference type="SAM" id="SignalP"/>
    </source>
</evidence>
<feature type="region of interest" description="Disordered" evidence="1">
    <location>
        <begin position="301"/>
        <end position="357"/>
    </location>
</feature>